<evidence type="ECO:0000313" key="2">
    <source>
        <dbReference type="Proteomes" id="UP000481043"/>
    </source>
</evidence>
<reference evidence="1 2" key="1">
    <citation type="submission" date="2020-02" db="EMBL/GenBank/DDBJ databases">
        <title>Bacillus aquiflavi sp. nov., isolated from yellow water of strong flavor Chinese baijiu in Yibin region of China.</title>
        <authorList>
            <person name="Xie J."/>
        </authorList>
    </citation>
    <scope>NUCLEOTIDE SEQUENCE [LARGE SCALE GENOMIC DNA]</scope>
    <source>
        <strain evidence="1 2">SA4</strain>
    </source>
</reference>
<organism evidence="1 2">
    <name type="scientific">Bacillus mesophilus</name>
    <dbReference type="NCBI Taxonomy" id="1808955"/>
    <lineage>
        <taxon>Bacteria</taxon>
        <taxon>Bacillati</taxon>
        <taxon>Bacillota</taxon>
        <taxon>Bacilli</taxon>
        <taxon>Bacillales</taxon>
        <taxon>Bacillaceae</taxon>
        <taxon>Bacillus</taxon>
    </lineage>
</organism>
<dbReference type="EMBL" id="JAAIWM010000008">
    <property type="protein sequence ID" value="NEY73567.1"/>
    <property type="molecule type" value="Genomic_DNA"/>
</dbReference>
<name>A0A6M0QBD7_9BACI</name>
<gene>
    <name evidence="1" type="ORF">G4D63_17770</name>
</gene>
<evidence type="ECO:0008006" key="3">
    <source>
        <dbReference type="Google" id="ProtNLM"/>
    </source>
</evidence>
<protein>
    <recommendedName>
        <fullName evidence="3">YneQ</fullName>
    </recommendedName>
</protein>
<comment type="caution">
    <text evidence="1">The sequence shown here is derived from an EMBL/GenBank/DDBJ whole genome shotgun (WGS) entry which is preliminary data.</text>
</comment>
<proteinExistence type="predicted"/>
<evidence type="ECO:0000313" key="1">
    <source>
        <dbReference type="EMBL" id="NEY73567.1"/>
    </source>
</evidence>
<accession>A0A6M0QBD7</accession>
<keyword evidence="2" id="KW-1185">Reference proteome</keyword>
<dbReference type="AlphaFoldDB" id="A0A6M0QBD7"/>
<dbReference type="RefSeq" id="WP_163181242.1">
    <property type="nucleotide sequence ID" value="NZ_JAAIWM010000008.1"/>
</dbReference>
<dbReference type="Proteomes" id="UP000481043">
    <property type="component" value="Unassembled WGS sequence"/>
</dbReference>
<sequence>MAFGIKREELNKWKELVQKGDRIVFITHYWIHPKFPNIKTVTKAGCSDLSLLKEWGRQYGLKPEWIHKREEYPHFDLIGDHQIEILIKEGVFEQLERFSLKKLT</sequence>